<evidence type="ECO:0000313" key="2">
    <source>
        <dbReference type="Proteomes" id="UP000252139"/>
    </source>
</evidence>
<name>A0A367IP27_RHIAZ</name>
<dbReference type="Proteomes" id="UP000252139">
    <property type="component" value="Unassembled WGS sequence"/>
</dbReference>
<keyword evidence="2" id="KW-1185">Reference proteome</keyword>
<gene>
    <name evidence="1" type="ORF">CU097_002399</name>
</gene>
<comment type="caution">
    <text evidence="1">The sequence shown here is derived from an EMBL/GenBank/DDBJ whole genome shotgun (WGS) entry which is preliminary data.</text>
</comment>
<dbReference type="AlphaFoldDB" id="A0A367IP27"/>
<dbReference type="EMBL" id="PJQL01004516">
    <property type="protein sequence ID" value="RCH79415.1"/>
    <property type="molecule type" value="Genomic_DNA"/>
</dbReference>
<protein>
    <submittedName>
        <fullName evidence="1">Uncharacterized protein</fullName>
    </submittedName>
</protein>
<reference evidence="1 2" key="1">
    <citation type="journal article" date="2018" name="G3 (Bethesda)">
        <title>Phylogenetic and Phylogenomic Definition of Rhizopus Species.</title>
        <authorList>
            <person name="Gryganskyi A.P."/>
            <person name="Golan J."/>
            <person name="Dolatabadi S."/>
            <person name="Mondo S."/>
            <person name="Robb S."/>
            <person name="Idnurm A."/>
            <person name="Muszewska A."/>
            <person name="Steczkiewicz K."/>
            <person name="Masonjones S."/>
            <person name="Liao H.L."/>
            <person name="Gajdeczka M.T."/>
            <person name="Anike F."/>
            <person name="Vuek A."/>
            <person name="Anishchenko I.M."/>
            <person name="Voigt K."/>
            <person name="de Hoog G.S."/>
            <person name="Smith M.E."/>
            <person name="Heitman J."/>
            <person name="Vilgalys R."/>
            <person name="Stajich J.E."/>
        </authorList>
    </citation>
    <scope>NUCLEOTIDE SEQUENCE [LARGE SCALE GENOMIC DNA]</scope>
    <source>
        <strain evidence="1 2">CBS 357.93</strain>
    </source>
</reference>
<proteinExistence type="predicted"/>
<feature type="non-terminal residue" evidence="1">
    <location>
        <position position="1"/>
    </location>
</feature>
<sequence>KYALETEAQVNGVRTKKHVNKIDDLLGASPVVESQQWETQRLSGPDMKILEDNFNWDDEEEESNEIGCEEK</sequence>
<accession>A0A367IP27</accession>
<evidence type="ECO:0000313" key="1">
    <source>
        <dbReference type="EMBL" id="RCH79415.1"/>
    </source>
</evidence>
<organism evidence="1 2">
    <name type="scientific">Rhizopus azygosporus</name>
    <name type="common">Rhizopus microsporus var. azygosporus</name>
    <dbReference type="NCBI Taxonomy" id="86630"/>
    <lineage>
        <taxon>Eukaryota</taxon>
        <taxon>Fungi</taxon>
        <taxon>Fungi incertae sedis</taxon>
        <taxon>Mucoromycota</taxon>
        <taxon>Mucoromycotina</taxon>
        <taxon>Mucoromycetes</taxon>
        <taxon>Mucorales</taxon>
        <taxon>Mucorineae</taxon>
        <taxon>Rhizopodaceae</taxon>
        <taxon>Rhizopus</taxon>
    </lineage>
</organism>